<dbReference type="RefSeq" id="WP_413262629.1">
    <property type="nucleotide sequence ID" value="NZ_JBHFNR010000059.1"/>
</dbReference>
<protein>
    <submittedName>
        <fullName evidence="1">Uncharacterized protein</fullName>
    </submittedName>
</protein>
<gene>
    <name evidence="1" type="ORF">ACE1CI_08470</name>
</gene>
<sequence length="67" mass="7478">PPTTHPNTIPPTLVPNATLDRYRKTLTFVRQARGPPHRKTVTCVGWASCPPLKDLLKILIPILKLLT</sequence>
<feature type="non-terminal residue" evidence="1">
    <location>
        <position position="1"/>
    </location>
</feature>
<organism evidence="1 2">
    <name type="scientific">Floridaenema flaviceps BLCC-F50</name>
    <dbReference type="NCBI Taxonomy" id="3153642"/>
    <lineage>
        <taxon>Bacteria</taxon>
        <taxon>Bacillati</taxon>
        <taxon>Cyanobacteriota</taxon>
        <taxon>Cyanophyceae</taxon>
        <taxon>Oscillatoriophycideae</taxon>
        <taxon>Aerosakkonematales</taxon>
        <taxon>Aerosakkonemataceae</taxon>
        <taxon>Floridanema</taxon>
        <taxon>Floridanema flaviceps</taxon>
    </lineage>
</organism>
<dbReference type="EMBL" id="JBHFNR010000059">
    <property type="protein sequence ID" value="MFB2892963.1"/>
    <property type="molecule type" value="Genomic_DNA"/>
</dbReference>
<keyword evidence="2" id="KW-1185">Reference proteome</keyword>
<dbReference type="Proteomes" id="UP001576784">
    <property type="component" value="Unassembled WGS sequence"/>
</dbReference>
<comment type="caution">
    <text evidence="1">The sequence shown here is derived from an EMBL/GenBank/DDBJ whole genome shotgun (WGS) entry which is preliminary data.</text>
</comment>
<evidence type="ECO:0000313" key="1">
    <source>
        <dbReference type="EMBL" id="MFB2892963.1"/>
    </source>
</evidence>
<reference evidence="1 2" key="1">
    <citation type="submission" date="2024-09" db="EMBL/GenBank/DDBJ databases">
        <title>Floridaenema gen nov. (Aerosakkonemataceae, Aerosakkonematales ord. nov., Cyanobacteria) from benthic tropical and subtropical fresh waters, with the description of four new species.</title>
        <authorList>
            <person name="Moretto J.A."/>
            <person name="Berthold D.E."/>
            <person name="Lefler F.W."/>
            <person name="Huang I.-S."/>
            <person name="Laughinghouse H. IV."/>
        </authorList>
    </citation>
    <scope>NUCLEOTIDE SEQUENCE [LARGE SCALE GENOMIC DNA]</scope>
    <source>
        <strain evidence="1 2">BLCC-F50</strain>
    </source>
</reference>
<proteinExistence type="predicted"/>
<name>A0ABV4XMN0_9CYAN</name>
<evidence type="ECO:0000313" key="2">
    <source>
        <dbReference type="Proteomes" id="UP001576784"/>
    </source>
</evidence>
<accession>A0ABV4XMN0</accession>